<protein>
    <submittedName>
        <fullName evidence="1">Uncharacterized protein</fullName>
    </submittedName>
</protein>
<proteinExistence type="predicted"/>
<accession>A0A0A9QQM2</accession>
<name>A0A0A9QQM2_ARUDO</name>
<dbReference type="EMBL" id="GBRH01269295">
    <property type="protein sequence ID" value="JAD28600.1"/>
    <property type="molecule type" value="Transcribed_RNA"/>
</dbReference>
<dbReference type="AlphaFoldDB" id="A0A0A9QQM2"/>
<evidence type="ECO:0000313" key="1">
    <source>
        <dbReference type="EMBL" id="JAD28600.1"/>
    </source>
</evidence>
<sequence length="65" mass="7561">MLSFNISLWWLTSASGYVSNRISASKSLERSGRSLRERRLRFSRRGFLRRALGRKKVIQTICGSR</sequence>
<reference evidence="1" key="1">
    <citation type="submission" date="2014-09" db="EMBL/GenBank/DDBJ databases">
        <authorList>
            <person name="Magalhaes I.L.F."/>
            <person name="Oliveira U."/>
            <person name="Santos F.R."/>
            <person name="Vidigal T.H.D.A."/>
            <person name="Brescovit A.D."/>
            <person name="Santos A.J."/>
        </authorList>
    </citation>
    <scope>NUCLEOTIDE SEQUENCE</scope>
    <source>
        <tissue evidence="1">Shoot tissue taken approximately 20 cm above the soil surface</tissue>
    </source>
</reference>
<organism evidence="1">
    <name type="scientific">Arundo donax</name>
    <name type="common">Giant reed</name>
    <name type="synonym">Donax arundinaceus</name>
    <dbReference type="NCBI Taxonomy" id="35708"/>
    <lineage>
        <taxon>Eukaryota</taxon>
        <taxon>Viridiplantae</taxon>
        <taxon>Streptophyta</taxon>
        <taxon>Embryophyta</taxon>
        <taxon>Tracheophyta</taxon>
        <taxon>Spermatophyta</taxon>
        <taxon>Magnoliopsida</taxon>
        <taxon>Liliopsida</taxon>
        <taxon>Poales</taxon>
        <taxon>Poaceae</taxon>
        <taxon>PACMAD clade</taxon>
        <taxon>Arundinoideae</taxon>
        <taxon>Arundineae</taxon>
        <taxon>Arundo</taxon>
    </lineage>
</organism>
<reference evidence="1" key="2">
    <citation type="journal article" date="2015" name="Data Brief">
        <title>Shoot transcriptome of the giant reed, Arundo donax.</title>
        <authorList>
            <person name="Barrero R.A."/>
            <person name="Guerrero F.D."/>
            <person name="Moolhuijzen P."/>
            <person name="Goolsby J.A."/>
            <person name="Tidwell J."/>
            <person name="Bellgard S.E."/>
            <person name="Bellgard M.I."/>
        </authorList>
    </citation>
    <scope>NUCLEOTIDE SEQUENCE</scope>
    <source>
        <tissue evidence="1">Shoot tissue taken approximately 20 cm above the soil surface</tissue>
    </source>
</reference>